<evidence type="ECO:0000256" key="2">
    <source>
        <dbReference type="ARBA" id="ARBA00023015"/>
    </source>
</evidence>
<accession>A0AAJ7BM72</accession>
<dbReference type="Gene3D" id="4.10.280.10">
    <property type="entry name" value="Helix-loop-helix DNA-binding domain"/>
    <property type="match status" value="1"/>
</dbReference>
<dbReference type="GeneID" id="107265023"/>
<protein>
    <submittedName>
        <fullName evidence="9">Uncharacterized protein LOC107265023 isoform X1</fullName>
    </submittedName>
</protein>
<dbReference type="InterPro" id="IPR040259">
    <property type="entry name" value="Mesogenin/MesP"/>
</dbReference>
<evidence type="ECO:0000256" key="5">
    <source>
        <dbReference type="ARBA" id="ARBA00023242"/>
    </source>
</evidence>
<dbReference type="Proteomes" id="UP000694920">
    <property type="component" value="Unplaced"/>
</dbReference>
<organism evidence="8 9">
    <name type="scientific">Cephus cinctus</name>
    <name type="common">Wheat stem sawfly</name>
    <dbReference type="NCBI Taxonomy" id="211228"/>
    <lineage>
        <taxon>Eukaryota</taxon>
        <taxon>Metazoa</taxon>
        <taxon>Ecdysozoa</taxon>
        <taxon>Arthropoda</taxon>
        <taxon>Hexapoda</taxon>
        <taxon>Insecta</taxon>
        <taxon>Pterygota</taxon>
        <taxon>Neoptera</taxon>
        <taxon>Endopterygota</taxon>
        <taxon>Hymenoptera</taxon>
        <taxon>Cephoidea</taxon>
        <taxon>Cephidae</taxon>
        <taxon>Cephus</taxon>
    </lineage>
</organism>
<dbReference type="SUPFAM" id="SSF47459">
    <property type="entry name" value="HLH, helix-loop-helix DNA-binding domain"/>
    <property type="match status" value="1"/>
</dbReference>
<dbReference type="GO" id="GO:0001707">
    <property type="term" value="P:mesoderm formation"/>
    <property type="evidence" value="ECO:0007669"/>
    <property type="project" value="TreeGrafter"/>
</dbReference>
<proteinExistence type="predicted"/>
<feature type="compositionally biased region" description="Basic and acidic residues" evidence="6">
    <location>
        <begin position="1"/>
        <end position="16"/>
    </location>
</feature>
<dbReference type="PANTHER" id="PTHR20937:SF3">
    <property type="entry name" value="IP14615P"/>
    <property type="match status" value="1"/>
</dbReference>
<evidence type="ECO:0000256" key="3">
    <source>
        <dbReference type="ARBA" id="ARBA00023125"/>
    </source>
</evidence>
<dbReference type="CTD" id="41105"/>
<keyword evidence="2" id="KW-0805">Transcription regulation</keyword>
<name>A0AAJ7BM72_CEPCN</name>
<dbReference type="RefSeq" id="XP_015589439.1">
    <property type="nucleotide sequence ID" value="XM_015733953.2"/>
</dbReference>
<keyword evidence="1" id="KW-0217">Developmental protein</keyword>
<gene>
    <name evidence="9" type="primary">LOC107265023</name>
</gene>
<feature type="compositionally biased region" description="Low complexity" evidence="6">
    <location>
        <begin position="355"/>
        <end position="374"/>
    </location>
</feature>
<feature type="region of interest" description="Disordered" evidence="6">
    <location>
        <begin position="146"/>
        <end position="173"/>
    </location>
</feature>
<dbReference type="Pfam" id="PF00010">
    <property type="entry name" value="HLH"/>
    <property type="match status" value="1"/>
</dbReference>
<dbReference type="FunFam" id="4.10.280.10:FF:000090">
    <property type="entry name" value="Salivary gland-expressed bHLH"/>
    <property type="match status" value="1"/>
</dbReference>
<dbReference type="AlphaFoldDB" id="A0AAJ7BM72"/>
<keyword evidence="3" id="KW-0238">DNA-binding</keyword>
<feature type="compositionally biased region" description="Basic and acidic residues" evidence="6">
    <location>
        <begin position="154"/>
        <end position="163"/>
    </location>
</feature>
<dbReference type="CDD" id="cd11390">
    <property type="entry name" value="bHLH_TS"/>
    <property type="match status" value="1"/>
</dbReference>
<feature type="region of interest" description="Disordered" evidence="6">
    <location>
        <begin position="1"/>
        <end position="96"/>
    </location>
</feature>
<keyword evidence="4" id="KW-0804">Transcription</keyword>
<dbReference type="GO" id="GO:0000981">
    <property type="term" value="F:DNA-binding transcription factor activity, RNA polymerase II-specific"/>
    <property type="evidence" value="ECO:0007669"/>
    <property type="project" value="TreeGrafter"/>
</dbReference>
<dbReference type="GO" id="GO:0000978">
    <property type="term" value="F:RNA polymerase II cis-regulatory region sequence-specific DNA binding"/>
    <property type="evidence" value="ECO:0007669"/>
    <property type="project" value="TreeGrafter"/>
</dbReference>
<evidence type="ECO:0000256" key="4">
    <source>
        <dbReference type="ARBA" id="ARBA00023163"/>
    </source>
</evidence>
<feature type="domain" description="BHLH" evidence="7">
    <location>
        <begin position="208"/>
        <end position="261"/>
    </location>
</feature>
<keyword evidence="8" id="KW-1185">Reference proteome</keyword>
<sequence>MEPSDEYRAEFSRNESDNESNEEDYAQSPVLLDLDENTKQQHRHRQNQHQDRHQQQQPHQSHLQHERHHRRVSTTERDQASGASAAVPALDESVGSVRRQSLRKRWQDAALEQQSQTHDGVLVIRVPEPEVVGPHPHLEMLHETNIKPVQREPSQTEKGELRESGGTTTTGTTNMANVDSYVFARTCNLVGCNGHNHRMEKCLFYETDYKKSACDRERTRMRDMNRAFELLRSKLPICKPPGKKLSKIESLRHAITYIRHLQSLLEPQYNYVPGMADRASYYGSPSGTSSLTGLGIPHEPQWEPFEYYRYDYHAQLAPALSLQHTQAQIIPQPPPLPPPPLPPLPPIVPLPPGNTPSSMSTSSSTPNSPAASSY</sequence>
<dbReference type="KEGG" id="ccin:107265023"/>
<reference evidence="9" key="1">
    <citation type="submission" date="2025-08" db="UniProtKB">
        <authorList>
            <consortium name="RefSeq"/>
        </authorList>
    </citation>
    <scope>IDENTIFICATION</scope>
</reference>
<dbReference type="GO" id="GO:0005634">
    <property type="term" value="C:nucleus"/>
    <property type="evidence" value="ECO:0007669"/>
    <property type="project" value="TreeGrafter"/>
</dbReference>
<evidence type="ECO:0000313" key="9">
    <source>
        <dbReference type="RefSeq" id="XP_015589439.1"/>
    </source>
</evidence>
<dbReference type="InterPro" id="IPR036638">
    <property type="entry name" value="HLH_DNA-bd_sf"/>
</dbReference>
<dbReference type="PANTHER" id="PTHR20937">
    <property type="entry name" value="IP14615P"/>
    <property type="match status" value="1"/>
</dbReference>
<dbReference type="GO" id="GO:0046983">
    <property type="term" value="F:protein dimerization activity"/>
    <property type="evidence" value="ECO:0007669"/>
    <property type="project" value="InterPro"/>
</dbReference>
<evidence type="ECO:0000259" key="7">
    <source>
        <dbReference type="PROSITE" id="PS50888"/>
    </source>
</evidence>
<feature type="region of interest" description="Disordered" evidence="6">
    <location>
        <begin position="324"/>
        <end position="374"/>
    </location>
</feature>
<keyword evidence="5" id="KW-0539">Nucleus</keyword>
<dbReference type="SMART" id="SM00353">
    <property type="entry name" value="HLH"/>
    <property type="match status" value="1"/>
</dbReference>
<evidence type="ECO:0000256" key="6">
    <source>
        <dbReference type="SAM" id="MobiDB-lite"/>
    </source>
</evidence>
<evidence type="ECO:0000256" key="1">
    <source>
        <dbReference type="ARBA" id="ARBA00022473"/>
    </source>
</evidence>
<dbReference type="InterPro" id="IPR011598">
    <property type="entry name" value="bHLH_dom"/>
</dbReference>
<evidence type="ECO:0000313" key="8">
    <source>
        <dbReference type="Proteomes" id="UP000694920"/>
    </source>
</evidence>
<dbReference type="PROSITE" id="PS50888">
    <property type="entry name" value="BHLH"/>
    <property type="match status" value="1"/>
</dbReference>
<feature type="compositionally biased region" description="Pro residues" evidence="6">
    <location>
        <begin position="331"/>
        <end position="354"/>
    </location>
</feature>